<proteinExistence type="predicted"/>
<evidence type="ECO:0000313" key="2">
    <source>
        <dbReference type="Proteomes" id="UP000267164"/>
    </source>
</evidence>
<name>A0A386ZF73_9NOCA</name>
<dbReference type="KEGG" id="nyu:D7D52_22610"/>
<evidence type="ECO:0000313" key="1">
    <source>
        <dbReference type="EMBL" id="AYF76166.1"/>
    </source>
</evidence>
<reference evidence="1 2" key="1">
    <citation type="submission" date="2018-09" db="EMBL/GenBank/DDBJ databases">
        <title>Nocardia yunnanensis sp. nov., an actinomycete isolated from a soil sample.</title>
        <authorList>
            <person name="Zhang J."/>
        </authorList>
    </citation>
    <scope>NUCLEOTIDE SEQUENCE [LARGE SCALE GENOMIC DNA]</scope>
    <source>
        <strain evidence="1 2">CFHS0054</strain>
    </source>
</reference>
<dbReference type="OrthoDB" id="8402552at2"/>
<keyword evidence="2" id="KW-1185">Reference proteome</keyword>
<dbReference type="EMBL" id="CP032568">
    <property type="protein sequence ID" value="AYF76166.1"/>
    <property type="molecule type" value="Genomic_DNA"/>
</dbReference>
<dbReference type="AlphaFoldDB" id="A0A386ZF73"/>
<sequence length="447" mass="48870">MVAAVLADPGVETLAALHDLLAEQNSLDVADGLVDGLRGLDFSVADLRALARWLAEHGTRRNAVALGMVMLGVVGDASDRELLLLLGTFDDLTLYAVIALAKTQPDREQAIYSLARRVEGWGRIYAVERLRGTQDPDIKSWLLRSGFRNGILDQYLAHIAATTGDLYTALLSPAVDAELLDGASGILAALADLHGPTADIRHYVDALPCMARFGELIGAAPPNLTYISTARDLFDVLKRPPSEADWPEEQVTRVLDQYSALLARPDWRQHVRTALDHPATHEFRRALACAEAVGIDALSHALARMRQPRYDSYIWWWAVSHAPESERPHLVRLAREVLPLEEMAVGPEPGRLIGASDEESVLDFVLSYLGDCDAAEADLLPLIKTALSTTGTRLRGFGLRTLASRYGPDLPAAARAWVRDAAAVEPDEDLRAEFFELLEGAGRPDEK</sequence>
<accession>A0A386ZF73</accession>
<protein>
    <submittedName>
        <fullName evidence="1">Uncharacterized protein</fullName>
    </submittedName>
</protein>
<gene>
    <name evidence="1" type="ORF">D7D52_22610</name>
</gene>
<dbReference type="Proteomes" id="UP000267164">
    <property type="component" value="Chromosome"/>
</dbReference>
<organism evidence="1 2">
    <name type="scientific">Nocardia yunnanensis</name>
    <dbReference type="NCBI Taxonomy" id="2382165"/>
    <lineage>
        <taxon>Bacteria</taxon>
        <taxon>Bacillati</taxon>
        <taxon>Actinomycetota</taxon>
        <taxon>Actinomycetes</taxon>
        <taxon>Mycobacteriales</taxon>
        <taxon>Nocardiaceae</taxon>
        <taxon>Nocardia</taxon>
    </lineage>
</organism>